<evidence type="ECO:0000256" key="7">
    <source>
        <dbReference type="ARBA" id="ARBA00022840"/>
    </source>
</evidence>
<dbReference type="GO" id="GO:0005524">
    <property type="term" value="F:ATP binding"/>
    <property type="evidence" value="ECO:0007669"/>
    <property type="project" value="UniProtKB-KW"/>
</dbReference>
<reference evidence="11 12" key="1">
    <citation type="submission" date="2016-11" db="EMBL/GenBank/DDBJ databases">
        <authorList>
            <person name="Jaros S."/>
            <person name="Januszkiewicz K."/>
            <person name="Wedrychowicz H."/>
        </authorList>
    </citation>
    <scope>NUCLEOTIDE SEQUENCE [LARGE SCALE GENOMIC DNA]</scope>
    <source>
        <strain evidence="11 12">DSM 17477</strain>
    </source>
</reference>
<dbReference type="OrthoDB" id="1791938at2"/>
<dbReference type="InterPro" id="IPR003594">
    <property type="entry name" value="HATPase_dom"/>
</dbReference>
<evidence type="ECO:0000256" key="9">
    <source>
        <dbReference type="SAM" id="Phobius"/>
    </source>
</evidence>
<evidence type="ECO:0000256" key="6">
    <source>
        <dbReference type="ARBA" id="ARBA00022777"/>
    </source>
</evidence>
<evidence type="ECO:0000313" key="12">
    <source>
        <dbReference type="Proteomes" id="UP000184052"/>
    </source>
</evidence>
<dbReference type="PANTHER" id="PTHR43065:SF10">
    <property type="entry name" value="PEROXIDE STRESS-ACTIVATED HISTIDINE KINASE MAK3"/>
    <property type="match status" value="1"/>
</dbReference>
<comment type="catalytic activity">
    <reaction evidence="1">
        <text>ATP + protein L-histidine = ADP + protein N-phospho-L-histidine.</text>
        <dbReference type="EC" id="2.7.13.3"/>
    </reaction>
</comment>
<feature type="transmembrane region" description="Helical" evidence="9">
    <location>
        <begin position="55"/>
        <end position="74"/>
    </location>
</feature>
<keyword evidence="8" id="KW-0902">Two-component regulatory system</keyword>
<keyword evidence="9" id="KW-0812">Transmembrane</keyword>
<accession>A0A1M6EM08</accession>
<feature type="transmembrane region" description="Helical" evidence="9">
    <location>
        <begin position="86"/>
        <end position="104"/>
    </location>
</feature>
<dbReference type="PROSITE" id="PS50109">
    <property type="entry name" value="HIS_KIN"/>
    <property type="match status" value="1"/>
</dbReference>
<dbReference type="RefSeq" id="WP_073048672.1">
    <property type="nucleotide sequence ID" value="NZ_FQZL01000007.1"/>
</dbReference>
<dbReference type="SUPFAM" id="SSF55874">
    <property type="entry name" value="ATPase domain of HSP90 chaperone/DNA topoisomerase II/histidine kinase"/>
    <property type="match status" value="1"/>
</dbReference>
<dbReference type="EMBL" id="FQZL01000007">
    <property type="protein sequence ID" value="SHI86542.1"/>
    <property type="molecule type" value="Genomic_DNA"/>
</dbReference>
<dbReference type="Gene3D" id="3.30.565.10">
    <property type="entry name" value="Histidine kinase-like ATPase, C-terminal domain"/>
    <property type="match status" value="1"/>
</dbReference>
<gene>
    <name evidence="11" type="ORF">SAMN02745751_01245</name>
</gene>
<keyword evidence="9" id="KW-1133">Transmembrane helix</keyword>
<evidence type="ECO:0000256" key="1">
    <source>
        <dbReference type="ARBA" id="ARBA00000085"/>
    </source>
</evidence>
<keyword evidence="9" id="KW-0472">Membrane</keyword>
<dbReference type="Pfam" id="PF02518">
    <property type="entry name" value="HATPase_c"/>
    <property type="match status" value="1"/>
</dbReference>
<evidence type="ECO:0000256" key="3">
    <source>
        <dbReference type="ARBA" id="ARBA00022553"/>
    </source>
</evidence>
<evidence type="ECO:0000256" key="2">
    <source>
        <dbReference type="ARBA" id="ARBA00012438"/>
    </source>
</evidence>
<keyword evidence="12" id="KW-1185">Reference proteome</keyword>
<feature type="domain" description="Histidine kinase" evidence="10">
    <location>
        <begin position="222"/>
        <end position="415"/>
    </location>
</feature>
<evidence type="ECO:0000256" key="5">
    <source>
        <dbReference type="ARBA" id="ARBA00022741"/>
    </source>
</evidence>
<dbReference type="PRINTS" id="PR00344">
    <property type="entry name" value="BCTRLSENSOR"/>
</dbReference>
<dbReference type="Proteomes" id="UP000184052">
    <property type="component" value="Unassembled WGS sequence"/>
</dbReference>
<sequence>MGNSRKIRNIFMINIIAVFMGQFYIGPSSTGFRLTLAVLFMSLFLLYFRDYSIMAITLSIGVSTFLFRSVIYFLGHDAPCRAVLMLYLPVISYYLFFGVLFKVLAIRKIAGNPVSLFLNLWICDAIPNIIEASLRKSWQSVSFNELIITIVLVGLVRTFIIVVVYNVGNRYISRLQRNEREKYYREIIIFISKLKTELFLLKKSRQDIEDAVSYVHNHYDSIEDEEVKGPLLKVAKDLHEIKKDYLRVIAGMNSIFTMDSKERYMSIKDILSIVKDNLEKLSAERNKKIVVSTNYDKIFLTSEYYTLISMLNNLTVNSLDAISSFGAIDIKCRMDEGCITMEVRDTGEGIKQEKLELIFDTGYTTKYNKETGEMSTGLGLSHIKSLMDEYYGGTVEVESEKGKGTCFILKFPKDKIMKEGG</sequence>
<dbReference type="GO" id="GO:0004673">
    <property type="term" value="F:protein histidine kinase activity"/>
    <property type="evidence" value="ECO:0007669"/>
    <property type="project" value="UniProtKB-EC"/>
</dbReference>
<name>A0A1M6EM08_9FIRM</name>
<evidence type="ECO:0000259" key="10">
    <source>
        <dbReference type="PROSITE" id="PS50109"/>
    </source>
</evidence>
<evidence type="ECO:0000256" key="8">
    <source>
        <dbReference type="ARBA" id="ARBA00023012"/>
    </source>
</evidence>
<dbReference type="GO" id="GO:0000160">
    <property type="term" value="P:phosphorelay signal transduction system"/>
    <property type="evidence" value="ECO:0007669"/>
    <property type="project" value="UniProtKB-KW"/>
</dbReference>
<dbReference type="PANTHER" id="PTHR43065">
    <property type="entry name" value="SENSOR HISTIDINE KINASE"/>
    <property type="match status" value="1"/>
</dbReference>
<dbReference type="STRING" id="1121476.SAMN02745751_01245"/>
<evidence type="ECO:0000256" key="4">
    <source>
        <dbReference type="ARBA" id="ARBA00022679"/>
    </source>
</evidence>
<dbReference type="EC" id="2.7.13.3" evidence="2"/>
<dbReference type="InterPro" id="IPR036890">
    <property type="entry name" value="HATPase_C_sf"/>
</dbReference>
<keyword evidence="6 11" id="KW-0418">Kinase</keyword>
<keyword evidence="7" id="KW-0067">ATP-binding</keyword>
<feature type="transmembrane region" description="Helical" evidence="9">
    <location>
        <begin position="7"/>
        <end position="25"/>
    </location>
</feature>
<protein>
    <recommendedName>
        <fullName evidence="2">histidine kinase</fullName>
        <ecNumber evidence="2">2.7.13.3</ecNumber>
    </recommendedName>
</protein>
<dbReference type="SMART" id="SM00387">
    <property type="entry name" value="HATPase_c"/>
    <property type="match status" value="1"/>
</dbReference>
<feature type="transmembrane region" description="Helical" evidence="9">
    <location>
        <begin position="146"/>
        <end position="167"/>
    </location>
</feature>
<dbReference type="InterPro" id="IPR004358">
    <property type="entry name" value="Sig_transdc_His_kin-like_C"/>
</dbReference>
<organism evidence="11 12">
    <name type="scientific">Dethiosulfatibacter aminovorans DSM 17477</name>
    <dbReference type="NCBI Taxonomy" id="1121476"/>
    <lineage>
        <taxon>Bacteria</taxon>
        <taxon>Bacillati</taxon>
        <taxon>Bacillota</taxon>
        <taxon>Tissierellia</taxon>
        <taxon>Dethiosulfatibacter</taxon>
    </lineage>
</organism>
<evidence type="ECO:0000313" key="11">
    <source>
        <dbReference type="EMBL" id="SHI86542.1"/>
    </source>
</evidence>
<proteinExistence type="predicted"/>
<keyword evidence="4" id="KW-0808">Transferase</keyword>
<feature type="transmembrane region" description="Helical" evidence="9">
    <location>
        <begin position="116"/>
        <end position="134"/>
    </location>
</feature>
<keyword evidence="5" id="KW-0547">Nucleotide-binding</keyword>
<feature type="transmembrane region" description="Helical" evidence="9">
    <location>
        <begin position="31"/>
        <end position="48"/>
    </location>
</feature>
<keyword evidence="3" id="KW-0597">Phosphoprotein</keyword>
<dbReference type="AlphaFoldDB" id="A0A1M6EM08"/>
<dbReference type="InterPro" id="IPR005467">
    <property type="entry name" value="His_kinase_dom"/>
</dbReference>